<organism evidence="8 9">
    <name type="scientific">Rozella allomycis (strain CSF55)</name>
    <dbReference type="NCBI Taxonomy" id="988480"/>
    <lineage>
        <taxon>Eukaryota</taxon>
        <taxon>Fungi</taxon>
        <taxon>Fungi incertae sedis</taxon>
        <taxon>Cryptomycota</taxon>
        <taxon>Cryptomycota incertae sedis</taxon>
        <taxon>Rozella</taxon>
    </lineage>
</organism>
<dbReference type="PROSITE" id="PS01173">
    <property type="entry name" value="LIPASE_GDXG_HIS"/>
    <property type="match status" value="1"/>
</dbReference>
<dbReference type="SUPFAM" id="SSF57850">
    <property type="entry name" value="RING/U-box"/>
    <property type="match status" value="1"/>
</dbReference>
<evidence type="ECO:0000256" key="3">
    <source>
        <dbReference type="ARBA" id="ARBA00022771"/>
    </source>
</evidence>
<dbReference type="GO" id="GO:0016787">
    <property type="term" value="F:hydrolase activity"/>
    <property type="evidence" value="ECO:0007669"/>
    <property type="project" value="UniProtKB-KW"/>
</dbReference>
<accession>A0A075AN35</accession>
<evidence type="ECO:0000313" key="8">
    <source>
        <dbReference type="EMBL" id="EPZ31128.1"/>
    </source>
</evidence>
<proteinExistence type="inferred from homology"/>
<protein>
    <submittedName>
        <fullName evidence="8">Lipase, GDXG domain-containing protein</fullName>
    </submittedName>
</protein>
<dbReference type="SUPFAM" id="SSF53474">
    <property type="entry name" value="alpha/beta-Hydrolases"/>
    <property type="match status" value="1"/>
</dbReference>
<dbReference type="Pfam" id="PF07859">
    <property type="entry name" value="Abhydrolase_3"/>
    <property type="match status" value="1"/>
</dbReference>
<keyword evidence="5" id="KW-0862">Zinc</keyword>
<evidence type="ECO:0000313" key="9">
    <source>
        <dbReference type="Proteomes" id="UP000030755"/>
    </source>
</evidence>
<dbReference type="EMBL" id="KE561300">
    <property type="protein sequence ID" value="EPZ31128.1"/>
    <property type="molecule type" value="Genomic_DNA"/>
</dbReference>
<dbReference type="PANTHER" id="PTHR48081:SF8">
    <property type="entry name" value="ALPHA_BETA HYDROLASE FOLD-3 DOMAIN-CONTAINING PROTEIN-RELATED"/>
    <property type="match status" value="1"/>
</dbReference>
<dbReference type="PANTHER" id="PTHR48081">
    <property type="entry name" value="AB HYDROLASE SUPERFAMILY PROTEIN C4A8.06C"/>
    <property type="match status" value="1"/>
</dbReference>
<reference evidence="8 9" key="1">
    <citation type="journal article" date="2013" name="Curr. Biol.">
        <title>Shared signatures of parasitism and phylogenomics unite Cryptomycota and microsporidia.</title>
        <authorList>
            <person name="James T.Y."/>
            <person name="Pelin A."/>
            <person name="Bonen L."/>
            <person name="Ahrendt S."/>
            <person name="Sain D."/>
            <person name="Corradi N."/>
            <person name="Stajich J.E."/>
        </authorList>
    </citation>
    <scope>NUCLEOTIDE SEQUENCE [LARGE SCALE GENOMIC DNA]</scope>
    <source>
        <strain evidence="8 9">CSF55</strain>
    </source>
</reference>
<name>A0A075AN35_ROZAC</name>
<dbReference type="Gene3D" id="3.40.50.1820">
    <property type="entry name" value="alpha/beta hydrolase"/>
    <property type="match status" value="1"/>
</dbReference>
<sequence length="550" mass="63161">MKHEELLLARSTWEMIRFKVPRRILVYTEIIPVNNMNKYWKLGLSNDKSPSIKMSSDSLASLASTTPIVDVERNEIDEQQIHVEWLKLKKDGEKNNVILYLHGGAFCLCSSAFHRPVTYKLVDYTGFDLCSVDYRLTPEHAFPCALQDAVNVYFNLIHDKGYKASQIHIAGDSAGGCLSIALCLYLRDHKFPLPKSVYVMSPWVDLTCSSESWSRNANSDYLVEFSQMKEMSPAYLYGKDLLEHPYVSPLFADTLRGLPPMLIQCGSIEILHDEIIEFHAKLTKDNDNSPLGQYTLEMYENMPHVFQLFPCFSERKKAFESASKFFKLNKYECFSALRSQVQRTGTIFNSSVEDLEHLLDPSIFKEMALDLCAAGETKEIKECYLMFKEVLELQKITQLQKREISQMHTDDHMNLKQLSKKIVEVKPEAFNIDPLITFEIECNQLLEQKIKLTENEDRNEDDLMLEGSTLVTRCPYTTMTIREAMTNSCGHTYSSEGVNSALVHNPNGLVCPVTGCSRIVTRGTLKRNQEYDRKISRLRIMELLREKPNQ</sequence>
<dbReference type="InterPro" id="IPR002168">
    <property type="entry name" value="Lipase_GDXG_HIS_AS"/>
</dbReference>
<comment type="similarity">
    <text evidence="1">Belongs to the 'GDXG' lipolytic enzyme family.</text>
</comment>
<dbReference type="Proteomes" id="UP000030755">
    <property type="component" value="Unassembled WGS sequence"/>
</dbReference>
<dbReference type="Gene3D" id="3.30.40.10">
    <property type="entry name" value="Zinc/RING finger domain, C3HC4 (zinc finger)"/>
    <property type="match status" value="1"/>
</dbReference>
<dbReference type="AlphaFoldDB" id="A0A075AN35"/>
<feature type="domain" description="Alpha/beta hydrolase fold-3" evidence="6">
    <location>
        <begin position="98"/>
        <end position="307"/>
    </location>
</feature>
<keyword evidence="4" id="KW-0378">Hydrolase</keyword>
<feature type="domain" description="SP-RING-type" evidence="7">
    <location>
        <begin position="461"/>
        <end position="517"/>
    </location>
</feature>
<dbReference type="InterPro" id="IPR013094">
    <property type="entry name" value="AB_hydrolase_3"/>
</dbReference>
<dbReference type="OrthoDB" id="408631at2759"/>
<evidence type="ECO:0000259" key="6">
    <source>
        <dbReference type="Pfam" id="PF07859"/>
    </source>
</evidence>
<gene>
    <name evidence="8" type="ORF">O9G_001039</name>
</gene>
<evidence type="ECO:0000259" key="7">
    <source>
        <dbReference type="Pfam" id="PF11789"/>
    </source>
</evidence>
<evidence type="ECO:0000256" key="2">
    <source>
        <dbReference type="ARBA" id="ARBA00022723"/>
    </source>
</evidence>
<evidence type="ECO:0000256" key="1">
    <source>
        <dbReference type="ARBA" id="ARBA00010515"/>
    </source>
</evidence>
<keyword evidence="3" id="KW-0863">Zinc-finger</keyword>
<evidence type="ECO:0000256" key="4">
    <source>
        <dbReference type="ARBA" id="ARBA00022801"/>
    </source>
</evidence>
<dbReference type="InterPro" id="IPR004181">
    <property type="entry name" value="Znf_MIZ"/>
</dbReference>
<dbReference type="InterPro" id="IPR013083">
    <property type="entry name" value="Znf_RING/FYVE/PHD"/>
</dbReference>
<dbReference type="STRING" id="988480.A0A075AN35"/>
<dbReference type="OMA" id="WYLASAH"/>
<dbReference type="InterPro" id="IPR050300">
    <property type="entry name" value="GDXG_lipolytic_enzyme"/>
</dbReference>
<keyword evidence="2" id="KW-0479">Metal-binding</keyword>
<dbReference type="GO" id="GO:0008270">
    <property type="term" value="F:zinc ion binding"/>
    <property type="evidence" value="ECO:0007669"/>
    <property type="project" value="UniProtKB-KW"/>
</dbReference>
<dbReference type="CDD" id="cd16651">
    <property type="entry name" value="SPL-RING_NSE2"/>
    <property type="match status" value="1"/>
</dbReference>
<dbReference type="HOGENOM" id="CLU_495358_0_0_1"/>
<keyword evidence="9" id="KW-1185">Reference proteome</keyword>
<evidence type="ECO:0000256" key="5">
    <source>
        <dbReference type="ARBA" id="ARBA00022833"/>
    </source>
</evidence>
<dbReference type="Pfam" id="PF11789">
    <property type="entry name" value="zf-Nse"/>
    <property type="match status" value="1"/>
</dbReference>
<dbReference type="InterPro" id="IPR029058">
    <property type="entry name" value="AB_hydrolase_fold"/>
</dbReference>